<reference evidence="2 3" key="1">
    <citation type="submission" date="2017-11" db="EMBL/GenBank/DDBJ databases">
        <title>Genomic Encyclopedia of Archaeal and Bacterial Type Strains, Phase II (KMG-II): From Individual Species to Whole Genera.</title>
        <authorList>
            <person name="Goeker M."/>
        </authorList>
    </citation>
    <scope>NUCLEOTIDE SEQUENCE [LARGE SCALE GENOMIC DNA]</scope>
    <source>
        <strain evidence="2 3">DSM 28175</strain>
    </source>
</reference>
<dbReference type="PROSITE" id="PS51257">
    <property type="entry name" value="PROKAR_LIPOPROTEIN"/>
    <property type="match status" value="1"/>
</dbReference>
<evidence type="ECO:0000313" key="2">
    <source>
        <dbReference type="EMBL" id="PJJ80017.1"/>
    </source>
</evidence>
<evidence type="ECO:0000313" key="3">
    <source>
        <dbReference type="Proteomes" id="UP000242687"/>
    </source>
</evidence>
<protein>
    <submittedName>
        <fullName evidence="2">Collagen triple helix repeat protein</fullName>
    </submittedName>
</protein>
<dbReference type="Proteomes" id="UP000242687">
    <property type="component" value="Unassembled WGS sequence"/>
</dbReference>
<name>A0A2H9VNX2_9SPHI</name>
<proteinExistence type="predicted"/>
<keyword evidence="3" id="KW-1185">Reference proteome</keyword>
<organism evidence="2 3">
    <name type="scientific">Mucilaginibacter auburnensis</name>
    <dbReference type="NCBI Taxonomy" id="1457233"/>
    <lineage>
        <taxon>Bacteria</taxon>
        <taxon>Pseudomonadati</taxon>
        <taxon>Bacteroidota</taxon>
        <taxon>Sphingobacteriia</taxon>
        <taxon>Sphingobacteriales</taxon>
        <taxon>Sphingobacteriaceae</taxon>
        <taxon>Mucilaginibacter</taxon>
    </lineage>
</organism>
<dbReference type="OrthoDB" id="8457242at2"/>
<dbReference type="Gene3D" id="1.20.5.320">
    <property type="entry name" value="6-Phosphogluconate Dehydrogenase, domain 3"/>
    <property type="match status" value="1"/>
</dbReference>
<gene>
    <name evidence="2" type="ORF">CLV57_3160</name>
</gene>
<dbReference type="AlphaFoldDB" id="A0A2H9VNX2"/>
<keyword evidence="2" id="KW-0176">Collagen</keyword>
<dbReference type="Pfam" id="PF01391">
    <property type="entry name" value="Collagen"/>
    <property type="match status" value="1"/>
</dbReference>
<comment type="caution">
    <text evidence="2">The sequence shown here is derived from an EMBL/GenBank/DDBJ whole genome shotgun (WGS) entry which is preliminary data.</text>
</comment>
<sequence length="198" mass="20779">MKQKNYFYVAMVILALASACKKGDEGPKGPAGNNGKDGAAGVNGKDGAQGPAGPKGDTGATGPAGTANVIYSDWAYAKNFRDTVMDNSNVHAADIAAPKLTSALLNNATIMVYFTFGGGVYVLPYTSYAGSKLNTINFAPRAGRIVISRFTADNTNSVNLSTLLQYRYIIIPGGIKATEASKINVNSYEAVLKYYGVN</sequence>
<evidence type="ECO:0000256" key="1">
    <source>
        <dbReference type="SAM" id="MobiDB-lite"/>
    </source>
</evidence>
<dbReference type="EMBL" id="PGFJ01000002">
    <property type="protein sequence ID" value="PJJ80017.1"/>
    <property type="molecule type" value="Genomic_DNA"/>
</dbReference>
<feature type="compositionally biased region" description="Low complexity" evidence="1">
    <location>
        <begin position="51"/>
        <end position="61"/>
    </location>
</feature>
<accession>A0A2H9VNX2</accession>
<dbReference type="InterPro" id="IPR008160">
    <property type="entry name" value="Collagen"/>
</dbReference>
<feature type="region of interest" description="Disordered" evidence="1">
    <location>
        <begin position="24"/>
        <end position="61"/>
    </location>
</feature>
<dbReference type="RefSeq" id="WP_100342317.1">
    <property type="nucleotide sequence ID" value="NZ_PGFJ01000002.1"/>
</dbReference>